<dbReference type="AlphaFoldDB" id="A0A3N0Y1R1"/>
<dbReference type="OrthoDB" id="8956390at2759"/>
<dbReference type="EMBL" id="RJVU01053773">
    <property type="protein sequence ID" value="ROL23491.1"/>
    <property type="molecule type" value="Genomic_DNA"/>
</dbReference>
<accession>A0A3N0Y1R1</accession>
<organism evidence="1 2">
    <name type="scientific">Anabarilius grahami</name>
    <name type="common">Kanglang fish</name>
    <name type="synonym">Barilius grahami</name>
    <dbReference type="NCBI Taxonomy" id="495550"/>
    <lineage>
        <taxon>Eukaryota</taxon>
        <taxon>Metazoa</taxon>
        <taxon>Chordata</taxon>
        <taxon>Craniata</taxon>
        <taxon>Vertebrata</taxon>
        <taxon>Euteleostomi</taxon>
        <taxon>Actinopterygii</taxon>
        <taxon>Neopterygii</taxon>
        <taxon>Teleostei</taxon>
        <taxon>Ostariophysi</taxon>
        <taxon>Cypriniformes</taxon>
        <taxon>Xenocyprididae</taxon>
        <taxon>Xenocypridinae</taxon>
        <taxon>Xenocypridinae incertae sedis</taxon>
        <taxon>Anabarilius</taxon>
    </lineage>
</organism>
<evidence type="ECO:0000313" key="2">
    <source>
        <dbReference type="Proteomes" id="UP000281406"/>
    </source>
</evidence>
<evidence type="ECO:0008006" key="3">
    <source>
        <dbReference type="Google" id="ProtNLM"/>
    </source>
</evidence>
<name>A0A3N0Y1R1_ANAGA</name>
<comment type="caution">
    <text evidence="1">The sequence shown here is derived from an EMBL/GenBank/DDBJ whole genome shotgun (WGS) entry which is preliminary data.</text>
</comment>
<evidence type="ECO:0000313" key="1">
    <source>
        <dbReference type="EMBL" id="ROL23491.1"/>
    </source>
</evidence>
<proteinExistence type="predicted"/>
<keyword evidence="2" id="KW-1185">Reference proteome</keyword>
<sequence>MTEAACLVLAVLCLEKRKKRKKTRTWTRSWLARRGQYGLSILQRELEDSDKKGFRDLLRMDVEDFSYLLDKVTPFIQRRDTKLRRAISARMWLSLTLGFLATGETFRSLSFQYRIGRSTVSEIVMETCQALYDVLKDDLLKTSSRHCFADVVDANHNMVPGAWRREGELPSVAASGAWNARTAAKNYRDNLKAYFL</sequence>
<gene>
    <name evidence="1" type="ORF">DPX16_18759</name>
</gene>
<dbReference type="Proteomes" id="UP000281406">
    <property type="component" value="Unassembled WGS sequence"/>
</dbReference>
<protein>
    <recommendedName>
        <fullName evidence="3">Nuclease HARBI1</fullName>
    </recommendedName>
</protein>
<reference evidence="1 2" key="1">
    <citation type="submission" date="2018-10" db="EMBL/GenBank/DDBJ databases">
        <title>Genome assembly for a Yunnan-Guizhou Plateau 3E fish, Anabarilius grahami (Regan), and its evolutionary and genetic applications.</title>
        <authorList>
            <person name="Jiang W."/>
        </authorList>
    </citation>
    <scope>NUCLEOTIDE SEQUENCE [LARGE SCALE GENOMIC DNA]</scope>
    <source>
        <strain evidence="1">AG-KIZ</strain>
        <tissue evidence="1">Muscle</tissue>
    </source>
</reference>